<feature type="region of interest" description="Disordered" evidence="6">
    <location>
        <begin position="214"/>
        <end position="295"/>
    </location>
</feature>
<evidence type="ECO:0000256" key="4">
    <source>
        <dbReference type="ARBA" id="ARBA00022989"/>
    </source>
</evidence>
<proteinExistence type="predicted"/>
<organism evidence="7 8">
    <name type="scientific">Rotaria sordida</name>
    <dbReference type="NCBI Taxonomy" id="392033"/>
    <lineage>
        <taxon>Eukaryota</taxon>
        <taxon>Metazoa</taxon>
        <taxon>Spiralia</taxon>
        <taxon>Gnathifera</taxon>
        <taxon>Rotifera</taxon>
        <taxon>Eurotatoria</taxon>
        <taxon>Bdelloidea</taxon>
        <taxon>Philodinida</taxon>
        <taxon>Philodinidae</taxon>
        <taxon>Rotaria</taxon>
    </lineage>
</organism>
<feature type="compositionally biased region" description="Basic and acidic residues" evidence="6">
    <location>
        <begin position="726"/>
        <end position="740"/>
    </location>
</feature>
<evidence type="ECO:0000313" key="8">
    <source>
        <dbReference type="Proteomes" id="UP000663864"/>
    </source>
</evidence>
<keyword evidence="4" id="KW-1133">Transmembrane helix</keyword>
<evidence type="ECO:0000256" key="6">
    <source>
        <dbReference type="SAM" id="MobiDB-lite"/>
    </source>
</evidence>
<accession>A0A815NJF7</accession>
<dbReference type="PANTHER" id="PTHR12546">
    <property type="entry name" value="FER-1-LIKE"/>
    <property type="match status" value="1"/>
</dbReference>
<dbReference type="PANTHER" id="PTHR12546:SF60">
    <property type="entry name" value="MISFIRE, ISOFORM F"/>
    <property type="match status" value="1"/>
</dbReference>
<name>A0A815NJF7_9BILA</name>
<feature type="non-terminal residue" evidence="7">
    <location>
        <position position="1"/>
    </location>
</feature>
<reference evidence="7" key="1">
    <citation type="submission" date="2021-02" db="EMBL/GenBank/DDBJ databases">
        <authorList>
            <person name="Nowell W R."/>
        </authorList>
    </citation>
    <scope>NUCLEOTIDE SEQUENCE</scope>
</reference>
<evidence type="ECO:0000256" key="2">
    <source>
        <dbReference type="ARBA" id="ARBA00022692"/>
    </source>
</evidence>
<evidence type="ECO:0000256" key="5">
    <source>
        <dbReference type="ARBA" id="ARBA00023136"/>
    </source>
</evidence>
<dbReference type="Proteomes" id="UP000663864">
    <property type="component" value="Unassembled WGS sequence"/>
</dbReference>
<keyword evidence="5" id="KW-0472">Membrane</keyword>
<evidence type="ECO:0000313" key="7">
    <source>
        <dbReference type="EMBL" id="CAF1434653.1"/>
    </source>
</evidence>
<keyword evidence="3" id="KW-0677">Repeat</keyword>
<feature type="compositionally biased region" description="Basic and acidic residues" evidence="6">
    <location>
        <begin position="283"/>
        <end position="295"/>
    </location>
</feature>
<protein>
    <submittedName>
        <fullName evidence="7">Uncharacterized protein</fullName>
    </submittedName>
</protein>
<dbReference type="EMBL" id="CAJNOT010004503">
    <property type="protein sequence ID" value="CAF1434653.1"/>
    <property type="molecule type" value="Genomic_DNA"/>
</dbReference>
<feature type="region of interest" description="Disordered" evidence="6">
    <location>
        <begin position="693"/>
        <end position="740"/>
    </location>
</feature>
<comment type="subcellular location">
    <subcellularLocation>
        <location evidence="1">Membrane</location>
    </subcellularLocation>
</comment>
<dbReference type="AlphaFoldDB" id="A0A815NJF7"/>
<dbReference type="GO" id="GO:0016020">
    <property type="term" value="C:membrane"/>
    <property type="evidence" value="ECO:0007669"/>
    <property type="project" value="UniProtKB-SubCell"/>
</dbReference>
<evidence type="ECO:0000256" key="3">
    <source>
        <dbReference type="ARBA" id="ARBA00022737"/>
    </source>
</evidence>
<evidence type="ECO:0000256" key="1">
    <source>
        <dbReference type="ARBA" id="ARBA00004370"/>
    </source>
</evidence>
<dbReference type="GO" id="GO:0007009">
    <property type="term" value="P:plasma membrane organization"/>
    <property type="evidence" value="ECO:0007669"/>
    <property type="project" value="TreeGrafter"/>
</dbReference>
<feature type="compositionally biased region" description="Basic and acidic residues" evidence="6">
    <location>
        <begin position="705"/>
        <end position="717"/>
    </location>
</feature>
<keyword evidence="2" id="KW-0812">Transmembrane</keyword>
<feature type="compositionally biased region" description="Polar residues" evidence="6">
    <location>
        <begin position="214"/>
        <end position="227"/>
    </location>
</feature>
<dbReference type="InterPro" id="IPR037721">
    <property type="entry name" value="Ferlin"/>
</dbReference>
<sequence>GGDGPDLIGIFSTTAKLDLFNRDDPPLQSLFKWYEFKLGEKQAGELLALFELIQVNPETQKAGTICELEEIPITTDNYPPTSYITKTVKNKIYQIPLLLVPDFITYQIEILFWGLREYRPINLQDIQEVEVTIECAGAHIKKTIKNVQIDPNFESSPTETDKYTLFLNLPNDDNFWPHLSILCVQCRPFGMKEVVGNLVVTNLRTYLEKPIRLSTSTGQAPTNSVNKSSRKISNADRDSQVSIIHADSLAQKKGRDDESSGKPNKGKKGVKESDLTFESPSNETHEDESLTTLEKQKRNDMEKIAGWWHKYYASKAKQKLMQRRLLDMNAGLKDSYDAYAEFFEDESAPVAKQHLNLWNRAKQIFLRVGKAHKTLRALAAEKIEQFEESKKSKSAVDENFDLIEADRLKELTLLQTFDIFDTELENVYDYEGFNDCLDTFPLYKGKGSSRSDEVGDEKRIYAKFKETQKAKTICELEEIPITTDNYPPTSYIAKIMRNKIYQIPSFLVPTLKTYQIEILFWGLRECRPINLQSIQEAEVTIECAGARITRTIKNIQKAPNFESSSTKPDKYTLFLNLPNDDNFWPHLSIRCVQCRLFGMKEIVGNLVVTNLQKYLEKPIRLSTPTGQAGTDSVNELSKRIPYDFNHVRKSVTDAYEAVPVTGKDSLEKTKLAEFESNAGRDSQVSIIHADSLAQKKGRGVQSSGKPDKNKDSVKESDLTFESPSNETHEDGSLTTLEKQKRNDMEKSAGWWHKYYASKAKLKLMQRRLLDMNADLKDSYDAYAEFFEDESAPVAKQHLNLWNRAKKIFLRVGKAQKTLRTLAAEEMERLEESKKSKSAVDGNFDLIETDRLKELTLLQTFDIIDTELENVYDYEGFNDCLDTFPLYKGKGSSRSDEVGDEKRIYAKFKVSIL</sequence>
<comment type="caution">
    <text evidence="7">The sequence shown here is derived from an EMBL/GenBank/DDBJ whole genome shotgun (WGS) entry which is preliminary data.</text>
</comment>
<gene>
    <name evidence="7" type="ORF">ZHD862_LOCUS34538</name>
</gene>